<dbReference type="HOGENOM" id="CLU_081919_1_0_2"/>
<evidence type="ECO:0000313" key="1">
    <source>
        <dbReference type="EMBL" id="ERG91570.1"/>
    </source>
</evidence>
<dbReference type="InterPro" id="IPR009097">
    <property type="entry name" value="Cyclic_Pdiesterase"/>
</dbReference>
<dbReference type="STRING" id="1238424.J07HQW1_01604"/>
<proteinExistence type="predicted"/>
<protein>
    <submittedName>
        <fullName evidence="1">Cyclic phosphodiesterase-like protein</fullName>
    </submittedName>
</protein>
<dbReference type="SUPFAM" id="SSF55144">
    <property type="entry name" value="LigT-like"/>
    <property type="match status" value="1"/>
</dbReference>
<evidence type="ECO:0000313" key="2">
    <source>
        <dbReference type="Proteomes" id="UP000030649"/>
    </source>
</evidence>
<dbReference type="Gene3D" id="3.90.1140.10">
    <property type="entry name" value="Cyclic phosphodiesterase"/>
    <property type="match status" value="1"/>
</dbReference>
<dbReference type="PANTHER" id="PTHR28141:SF1">
    <property type="entry name" value="2',3'-CYCLIC-NUCLEOTIDE 3'-PHOSPHODIESTERASE"/>
    <property type="match status" value="1"/>
</dbReference>
<reference evidence="1 2" key="1">
    <citation type="journal article" date="2013" name="PLoS ONE">
        <title>Assembly-driven community genomics of a hypersaline microbial ecosystem.</title>
        <authorList>
            <person name="Podell S."/>
            <person name="Ugalde J.A."/>
            <person name="Narasingarao P."/>
            <person name="Banfield J.F."/>
            <person name="Heidelberg K.B."/>
            <person name="Allen E.E."/>
        </authorList>
    </citation>
    <scope>NUCLEOTIDE SEQUENCE [LARGE SCALE GENOMIC DNA]</scope>
    <source>
        <strain evidence="2">J07HQW1</strain>
    </source>
</reference>
<accession>U1N4P7</accession>
<dbReference type="PANTHER" id="PTHR28141">
    <property type="entry name" value="2',3'-CYCLIC-NUCLEOTIDE 3'-PHOSPHODIESTERASE"/>
    <property type="match status" value="1"/>
</dbReference>
<dbReference type="GO" id="GO:0004113">
    <property type="term" value="F:2',3'-cyclic-nucleotide 3'-phosphodiesterase activity"/>
    <property type="evidence" value="ECO:0007669"/>
    <property type="project" value="TreeGrafter"/>
</dbReference>
<organism evidence="1 2">
    <name type="scientific">Haloquadratum walsbyi J07HQW1</name>
    <dbReference type="NCBI Taxonomy" id="1238424"/>
    <lineage>
        <taxon>Archaea</taxon>
        <taxon>Methanobacteriati</taxon>
        <taxon>Methanobacteriota</taxon>
        <taxon>Stenosarchaea group</taxon>
        <taxon>Halobacteria</taxon>
        <taxon>Halobacteriales</taxon>
        <taxon>Haloferacaceae</taxon>
        <taxon>Haloquadratum</taxon>
    </lineage>
</organism>
<dbReference type="Pfam" id="PF07823">
    <property type="entry name" value="CPDase"/>
    <property type="match status" value="1"/>
</dbReference>
<dbReference type="GO" id="GO:0009187">
    <property type="term" value="P:cyclic nucleotide metabolic process"/>
    <property type="evidence" value="ECO:0007669"/>
    <property type="project" value="TreeGrafter"/>
</dbReference>
<dbReference type="Proteomes" id="UP000030649">
    <property type="component" value="Unassembled WGS sequence"/>
</dbReference>
<dbReference type="AlphaFoldDB" id="U1N4P7"/>
<dbReference type="EMBL" id="KE356560">
    <property type="protein sequence ID" value="ERG91570.1"/>
    <property type="molecule type" value="Genomic_DNA"/>
</dbReference>
<gene>
    <name evidence="1" type="ORF">J07HQW1_01604</name>
</gene>
<sequence length="174" mass="19992">MSNEYSIWFIPDRDTDAYRELSNMISEYAEMYDDAPEFKPHITVLGGIDRDVSILKRNVQDLAEECNPVETILTRPQCSTTKHQCVFILVEPTVNILSAHETMRDACKLDQQMYVPHLSLIYSEMGITERLQITNSIDISSLHNIIYADEIALVDTEAGVPDWEIVERYDVSME</sequence>
<dbReference type="InterPro" id="IPR012386">
    <property type="entry name" value="Cyclic-nucl_3Pdiesterase"/>
</dbReference>
<name>U1N4P7_9EURY</name>